<feature type="compositionally biased region" description="Basic and acidic residues" evidence="1">
    <location>
        <begin position="273"/>
        <end position="295"/>
    </location>
</feature>
<protein>
    <submittedName>
        <fullName evidence="2">Uncharacterized protein</fullName>
    </submittedName>
</protein>
<feature type="compositionally biased region" description="Basic and acidic residues" evidence="1">
    <location>
        <begin position="244"/>
        <end position="256"/>
    </location>
</feature>
<evidence type="ECO:0000313" key="3">
    <source>
        <dbReference type="Proteomes" id="UP001212997"/>
    </source>
</evidence>
<dbReference type="Proteomes" id="UP001212997">
    <property type="component" value="Unassembled WGS sequence"/>
</dbReference>
<feature type="region of interest" description="Disordered" evidence="1">
    <location>
        <begin position="1"/>
        <end position="351"/>
    </location>
</feature>
<gene>
    <name evidence="2" type="ORF">NLI96_g12684</name>
</gene>
<feature type="compositionally biased region" description="Basic and acidic residues" evidence="1">
    <location>
        <begin position="87"/>
        <end position="112"/>
    </location>
</feature>
<keyword evidence="3" id="KW-1185">Reference proteome</keyword>
<reference evidence="2" key="1">
    <citation type="submission" date="2022-07" db="EMBL/GenBank/DDBJ databases">
        <title>Genome Sequence of Physisporinus lineatus.</title>
        <authorList>
            <person name="Buettner E."/>
        </authorList>
    </citation>
    <scope>NUCLEOTIDE SEQUENCE</scope>
    <source>
        <strain evidence="2">VT162</strain>
    </source>
</reference>
<name>A0AAD5YC61_9APHY</name>
<evidence type="ECO:0000313" key="2">
    <source>
        <dbReference type="EMBL" id="KAJ3474039.1"/>
    </source>
</evidence>
<dbReference type="EMBL" id="JANAWD010001170">
    <property type="protein sequence ID" value="KAJ3474039.1"/>
    <property type="molecule type" value="Genomic_DNA"/>
</dbReference>
<accession>A0AAD5YC61</accession>
<organism evidence="2 3">
    <name type="scientific">Meripilus lineatus</name>
    <dbReference type="NCBI Taxonomy" id="2056292"/>
    <lineage>
        <taxon>Eukaryota</taxon>
        <taxon>Fungi</taxon>
        <taxon>Dikarya</taxon>
        <taxon>Basidiomycota</taxon>
        <taxon>Agaricomycotina</taxon>
        <taxon>Agaricomycetes</taxon>
        <taxon>Polyporales</taxon>
        <taxon>Meripilaceae</taxon>
        <taxon>Meripilus</taxon>
    </lineage>
</organism>
<feature type="compositionally biased region" description="Basic residues" evidence="1">
    <location>
        <begin position="337"/>
        <end position="351"/>
    </location>
</feature>
<sequence length="351" mass="38726">MVIEHRPSTLLTSSGAPATKRRRSATIESQGSDDPRPKRILRSQITDAQHSSDDDGTTPSQAAASRPYNLRATNNPNPGKALGVYKRTRDEWLAEQAAKRALKEPSGEKVTKENAPSRGLKKERSTVLSQLTKKYDEEKKKHNAHDVYNPEEPLDDDFSPPSRIPHVVTDDFPMLDGLDDEGNSGGDAGYSYDDGDPVTSSDDDGTYAAMNRPADDDQEEQALGHDSGAGHGEESQEGGDVDAMDLHKDNAGEKSVDGSPHVFDVDDMDTEDDAPRSPENARGDDSWELPPDLRDWTGNLESNPHEEQAQPAKKVSFSHLYGKSRSPFCGRRTSPSPKRRSWPGRRRKRSR</sequence>
<comment type="caution">
    <text evidence="2">The sequence shown here is derived from an EMBL/GenBank/DDBJ whole genome shotgun (WGS) entry which is preliminary data.</text>
</comment>
<dbReference type="AlphaFoldDB" id="A0AAD5YC61"/>
<proteinExistence type="predicted"/>
<evidence type="ECO:0000256" key="1">
    <source>
        <dbReference type="SAM" id="MobiDB-lite"/>
    </source>
</evidence>
<feature type="compositionally biased region" description="Acidic residues" evidence="1">
    <location>
        <begin position="193"/>
        <end position="205"/>
    </location>
</feature>